<evidence type="ECO:0000256" key="1">
    <source>
        <dbReference type="ARBA" id="ARBA00004370"/>
    </source>
</evidence>
<gene>
    <name evidence="7" type="ORF">BSTOLATCC_MIC66031</name>
</gene>
<keyword evidence="4 5" id="KW-0472">Membrane</keyword>
<keyword evidence="8" id="KW-1185">Reference proteome</keyword>
<dbReference type="Pfam" id="PF01094">
    <property type="entry name" value="ANF_receptor"/>
    <property type="match status" value="1"/>
</dbReference>
<feature type="domain" description="Receptor ligand binding region" evidence="6">
    <location>
        <begin position="356"/>
        <end position="691"/>
    </location>
</feature>
<feature type="transmembrane region" description="Helical" evidence="5">
    <location>
        <begin position="1038"/>
        <end position="1060"/>
    </location>
</feature>
<name>A0AAU9KAS2_9CILI</name>
<feature type="transmembrane region" description="Helical" evidence="5">
    <location>
        <begin position="762"/>
        <end position="784"/>
    </location>
</feature>
<feature type="transmembrane region" description="Helical" evidence="5">
    <location>
        <begin position="1008"/>
        <end position="1026"/>
    </location>
</feature>
<dbReference type="EMBL" id="CAJZBQ010000064">
    <property type="protein sequence ID" value="CAG9336143.1"/>
    <property type="molecule type" value="Genomic_DNA"/>
</dbReference>
<accession>A0AAU9KAS2</accession>
<feature type="transmembrane region" description="Helical" evidence="5">
    <location>
        <begin position="852"/>
        <end position="877"/>
    </location>
</feature>
<dbReference type="AlphaFoldDB" id="A0AAU9KAS2"/>
<dbReference type="InterPro" id="IPR028082">
    <property type="entry name" value="Peripla_BP_I"/>
</dbReference>
<dbReference type="Proteomes" id="UP001162131">
    <property type="component" value="Unassembled WGS sequence"/>
</dbReference>
<sequence length="1147" mass="132264">MKAYWIFCFFFQIIRCQMLIGLFYSNLTDIEFANSLSVSLLQTFADQITLKNVLISSCSDILHQDGDIQAIIDLTSSFSLAECINSFASQIQSIVISLENIENSYSDWRFFTHYSSKAHQNALSTLVDFLNWNKFIVLSDELQKQIPYEFPNKTVSFFICANTKDQNLADLFVGKAIKKIGTRNIVILADGESAKWLLQSLKEKNIFNFGSGVVLGSKSFWGTDENGILAYVEEGLENSFDYISYESLSCISFIRLILNFSEGQNRESLRDLLEKETFEHHPLPRFSLLNVQNNKWAKVGEIFHNEATIASQIIFPGNSTLFPNSPITSIPISMADGDTNPGFPDSAYGSAIKWGANYALEYIVTSHFFDGFEFQVVHTDCGADVYNATFAFNCFSKVKDRLGVGFLTSYATSACVGYINTLRKFNVSIPHISEFAPHVELTDEAMFPEFMRVYKEQRFNVGVLFSLLSVFNWKHINVYYINSLPNVAIYNYFEALVNKSNIKIENDRNERMINANYRHSDFERYKPWLLKALNSNVRIYILLISPPWLFYFMEDLYDLGFRRNNFLLLHFAKVTFYTLTETDPTQIHKLNELFFNCIIIDQIDWVGEYGKQVKNSIEKQHSSRGDALVYRCFSFDSAMLLANGIKYTITQGNNIEDSSILNSNLRKQKFTGCSGTVSIAPGSNDRSTGLMGVFNFRWDEKQNSLDDYLVGKYDWGSTQLFSFYQTIIWNDNTTTTYPSDMIMEGECPFDEKLIEYSTKGAAILYGFCFFVLIIAAMATCFAWKSWKHIRIVNLSVKTQAKFEDYLEHLIIFINFLQFLAMSPDIKEYDEYSSLLAGYVALNLNWMIEKNKFWYLTYIILGAAGTWIYISLNILLAVDAKYSFFIFYFLGDFAQTLVLILGNILFLPIVSFLISIVQCDQAIGNELSNSFVRWDCSIFCWKDTHLYIGALSISILIIYLPLAIFLKPYWNYSNDHINIRVSPLYLISKAMLQVVIVILNKILKPFNQSLYGFIYIVSFILFFLILRKKKFYNYHRCNLWTNISYSALIWSAIISSLYWTYPNKLDNVWFALQYLGWSSMLIAGIYMNCKYYPSLLDAGKQFDISLLVRFSFGKKVSAKEINKVRQEVLCETNFVQNELESKENLTER</sequence>
<evidence type="ECO:0000313" key="7">
    <source>
        <dbReference type="EMBL" id="CAG9336143.1"/>
    </source>
</evidence>
<feature type="transmembrane region" description="Helical" evidence="5">
    <location>
        <begin position="1066"/>
        <end position="1086"/>
    </location>
</feature>
<reference evidence="7" key="1">
    <citation type="submission" date="2021-09" db="EMBL/GenBank/DDBJ databases">
        <authorList>
            <consortium name="AG Swart"/>
            <person name="Singh M."/>
            <person name="Singh A."/>
            <person name="Seah K."/>
            <person name="Emmerich C."/>
        </authorList>
    </citation>
    <scope>NUCLEOTIDE SEQUENCE</scope>
    <source>
        <strain evidence="7">ATCC30299</strain>
    </source>
</reference>
<protein>
    <recommendedName>
        <fullName evidence="6">Receptor ligand binding region domain-containing protein</fullName>
    </recommendedName>
</protein>
<organism evidence="7 8">
    <name type="scientific">Blepharisma stoltei</name>
    <dbReference type="NCBI Taxonomy" id="1481888"/>
    <lineage>
        <taxon>Eukaryota</taxon>
        <taxon>Sar</taxon>
        <taxon>Alveolata</taxon>
        <taxon>Ciliophora</taxon>
        <taxon>Postciliodesmatophora</taxon>
        <taxon>Heterotrichea</taxon>
        <taxon>Heterotrichida</taxon>
        <taxon>Blepharismidae</taxon>
        <taxon>Blepharisma</taxon>
    </lineage>
</organism>
<comment type="subcellular location">
    <subcellularLocation>
        <location evidence="1">Membrane</location>
    </subcellularLocation>
</comment>
<keyword evidence="2 5" id="KW-0812">Transmembrane</keyword>
<dbReference type="Gene3D" id="3.40.50.2300">
    <property type="match status" value="2"/>
</dbReference>
<evidence type="ECO:0000256" key="2">
    <source>
        <dbReference type="ARBA" id="ARBA00022692"/>
    </source>
</evidence>
<keyword evidence="3 5" id="KW-1133">Transmembrane helix</keyword>
<comment type="caution">
    <text evidence="7">The sequence shown here is derived from an EMBL/GenBank/DDBJ whole genome shotgun (WGS) entry which is preliminary data.</text>
</comment>
<dbReference type="InterPro" id="IPR001828">
    <property type="entry name" value="ANF_lig-bd_rcpt"/>
</dbReference>
<evidence type="ECO:0000256" key="3">
    <source>
        <dbReference type="ARBA" id="ARBA00022989"/>
    </source>
</evidence>
<dbReference type="SUPFAM" id="SSF53822">
    <property type="entry name" value="Periplasmic binding protein-like I"/>
    <property type="match status" value="2"/>
</dbReference>
<evidence type="ECO:0000259" key="6">
    <source>
        <dbReference type="Pfam" id="PF01094"/>
    </source>
</evidence>
<evidence type="ECO:0000313" key="8">
    <source>
        <dbReference type="Proteomes" id="UP001162131"/>
    </source>
</evidence>
<evidence type="ECO:0000256" key="4">
    <source>
        <dbReference type="ARBA" id="ARBA00023136"/>
    </source>
</evidence>
<feature type="transmembrane region" description="Helical" evidence="5">
    <location>
        <begin position="884"/>
        <end position="905"/>
    </location>
</feature>
<dbReference type="GO" id="GO:0016020">
    <property type="term" value="C:membrane"/>
    <property type="evidence" value="ECO:0007669"/>
    <property type="project" value="UniProtKB-SubCell"/>
</dbReference>
<feature type="transmembrane region" description="Helical" evidence="5">
    <location>
        <begin position="946"/>
        <end position="969"/>
    </location>
</feature>
<proteinExistence type="predicted"/>
<evidence type="ECO:0000256" key="5">
    <source>
        <dbReference type="SAM" id="Phobius"/>
    </source>
</evidence>